<name>A0A812JT00_9DINO</name>
<proteinExistence type="predicted"/>
<reference evidence="1" key="1">
    <citation type="submission" date="2021-02" db="EMBL/GenBank/DDBJ databases">
        <authorList>
            <person name="Dougan E. K."/>
            <person name="Rhodes N."/>
            <person name="Thang M."/>
            <person name="Chan C."/>
        </authorList>
    </citation>
    <scope>NUCLEOTIDE SEQUENCE</scope>
</reference>
<dbReference type="Proteomes" id="UP000601435">
    <property type="component" value="Unassembled WGS sequence"/>
</dbReference>
<accession>A0A812JT00</accession>
<dbReference type="EMBL" id="CAJNJA010006395">
    <property type="protein sequence ID" value="CAE7209697.1"/>
    <property type="molecule type" value="Genomic_DNA"/>
</dbReference>
<sequence>DQVLSHCPSAKWWLSKLQNWHHAMPFTSFMSPDVNAAKFAPKGKEQILMCFGKRVASQLHRREGGTHLLTDQNAIGCHGFWDLDTASRMLDRIVKLWRPPTCQLASMELTMKLKIMELISNMNERLFDALPALLTEEMAPDEDWDGKELHASSLGGSLLRGMWDSIAKSFSALSGQYTRLGQLLGSSVVKWVVCPIKNTTGPADLEKLDAALGTEDDTARYYAQIAYSKWTGKKDLLPGEDCTPGGVAGLPRTMACNLAIMQQDMPEPYNNTDFICPVRPFLPAKQQLEIFQKKKGLCPLRMNAWQMDQASWYYRGRRPQRQQFDLVENPPAQDYQAVQIVDMISRQDTTFHTWRTFVTVGLGCTEEEATATPRWCKDPEVHYAQTSMNGIVDAMGRMGRGTVQMTAQALHAAGVTEDAPVVNHAVGHRLSEWIYHQGKGVQAWAKQTSSLGLVHSISFQKLLDKTGADSKNKKRYDRYAAVTPCKTMDAETEFTLKYATAESALQLARKAFRKYGTKNVGLHRGFIVELMGLAVLKMSGVQ</sequence>
<gene>
    <name evidence="1" type="primary">rskn-1</name>
    <name evidence="1" type="ORF">SNEC2469_LOCUS2043</name>
</gene>
<dbReference type="OrthoDB" id="433367at2759"/>
<feature type="non-terminal residue" evidence="1">
    <location>
        <position position="1"/>
    </location>
</feature>
<evidence type="ECO:0000313" key="2">
    <source>
        <dbReference type="Proteomes" id="UP000601435"/>
    </source>
</evidence>
<protein>
    <submittedName>
        <fullName evidence="1">Rskn-1 protein</fullName>
    </submittedName>
</protein>
<evidence type="ECO:0000313" key="1">
    <source>
        <dbReference type="EMBL" id="CAE7209697.1"/>
    </source>
</evidence>
<comment type="caution">
    <text evidence="1">The sequence shown here is derived from an EMBL/GenBank/DDBJ whole genome shotgun (WGS) entry which is preliminary data.</text>
</comment>
<feature type="non-terminal residue" evidence="1">
    <location>
        <position position="542"/>
    </location>
</feature>
<keyword evidence="2" id="KW-1185">Reference proteome</keyword>
<dbReference type="AlphaFoldDB" id="A0A812JT00"/>
<organism evidence="1 2">
    <name type="scientific">Symbiodinium necroappetens</name>
    <dbReference type="NCBI Taxonomy" id="1628268"/>
    <lineage>
        <taxon>Eukaryota</taxon>
        <taxon>Sar</taxon>
        <taxon>Alveolata</taxon>
        <taxon>Dinophyceae</taxon>
        <taxon>Suessiales</taxon>
        <taxon>Symbiodiniaceae</taxon>
        <taxon>Symbiodinium</taxon>
    </lineage>
</organism>